<dbReference type="Pfam" id="PF00881">
    <property type="entry name" value="Nitroreductase"/>
    <property type="match status" value="2"/>
</dbReference>
<dbReference type="CDD" id="cd02142">
    <property type="entry name" value="McbC_SagB-like_oxidoreductase"/>
    <property type="match status" value="1"/>
</dbReference>
<dbReference type="Proteomes" id="UP000214688">
    <property type="component" value="Chromosome"/>
</dbReference>
<feature type="domain" description="Nitroreductase" evidence="1">
    <location>
        <begin position="77"/>
        <end position="236"/>
    </location>
</feature>
<dbReference type="NCBIfam" id="TIGR03605">
    <property type="entry name" value="antibiot_sagB"/>
    <property type="match status" value="1"/>
</dbReference>
<dbReference type="RefSeq" id="WP_094236694.1">
    <property type="nucleotide sequence ID" value="NZ_CP022657.1"/>
</dbReference>
<organism evidence="2 3">
    <name type="scientific">Tumebacillus algifaecis</name>
    <dbReference type="NCBI Taxonomy" id="1214604"/>
    <lineage>
        <taxon>Bacteria</taxon>
        <taxon>Bacillati</taxon>
        <taxon>Bacillota</taxon>
        <taxon>Bacilli</taxon>
        <taxon>Bacillales</taxon>
        <taxon>Alicyclobacillaceae</taxon>
        <taxon>Tumebacillus</taxon>
    </lineage>
</organism>
<accession>A0A223D249</accession>
<sequence>MSNRNLSIGRSFWLQTSYLRFQTMRDLEVRTEPEPFLTASSHRGHVPLSRETVRELGTVEPLHQLRQGTHLAPLVKLTTLLHNALGLVRYEYGSVRPFHRGAPSARCLYSTELYVIPADSDWLGEEGIYRYDPLMHALERIDLHTNWDVLENALGRSLAGAEGVLVVGADFWRIARLYADFAYNIASLEAGHVIAQLNMIATRLGYTPTVHEQFLDQDLMELLGMNEDVKTPLAVIVLWPQATAGESPKRELVRERKLIDMASVSTRFEREMNQCADLQQMMKASRLTSRVELELPEIDSSGVTEELVHTSASCVELVQRSTKSRHPDLLEALKSRNSANDRIGLNAVGRPLPFAELSGLLCELAANPEAIELAQEVGLYLAAHRVEGLQSGIYRCDLSVPALCTLTVQEDVGRAMERASVVDGKFINFRSIPLSFYFAVDLERTLQKYGNRGYQILLMKVGRLAQSLCLLAAARGWFARPLKSYRDAEAEEMLGIAQSTQIVAYQLVMGESDTPYLEFDMGL</sequence>
<dbReference type="SUPFAM" id="SSF55469">
    <property type="entry name" value="FMN-dependent nitroreductase-like"/>
    <property type="match status" value="2"/>
</dbReference>
<dbReference type="Gene3D" id="3.40.109.10">
    <property type="entry name" value="NADH Oxidase"/>
    <property type="match status" value="2"/>
</dbReference>
<dbReference type="KEGG" id="tab:CIG75_10985"/>
<evidence type="ECO:0000313" key="2">
    <source>
        <dbReference type="EMBL" id="ASS75447.1"/>
    </source>
</evidence>
<keyword evidence="3" id="KW-1185">Reference proteome</keyword>
<dbReference type="AlphaFoldDB" id="A0A223D249"/>
<dbReference type="PANTHER" id="PTHR43745">
    <property type="entry name" value="NITROREDUCTASE MJ1384-RELATED"/>
    <property type="match status" value="1"/>
</dbReference>
<dbReference type="InterPro" id="IPR020051">
    <property type="entry name" value="SagB-type_dehydrogenase"/>
</dbReference>
<dbReference type="InterPro" id="IPR052544">
    <property type="entry name" value="Bacteriocin_Proc_Enz"/>
</dbReference>
<name>A0A223D249_9BACL</name>
<feature type="domain" description="Nitroreductase" evidence="1">
    <location>
        <begin position="351"/>
        <end position="510"/>
    </location>
</feature>
<proteinExistence type="predicted"/>
<dbReference type="InterPro" id="IPR029479">
    <property type="entry name" value="Nitroreductase"/>
</dbReference>
<dbReference type="PANTHER" id="PTHR43745:SF2">
    <property type="entry name" value="NITROREDUCTASE MJ1384-RELATED"/>
    <property type="match status" value="1"/>
</dbReference>
<protein>
    <recommendedName>
        <fullName evidence="1">Nitroreductase domain-containing protein</fullName>
    </recommendedName>
</protein>
<dbReference type="InterPro" id="IPR000415">
    <property type="entry name" value="Nitroreductase-like"/>
</dbReference>
<dbReference type="GO" id="GO:0016491">
    <property type="term" value="F:oxidoreductase activity"/>
    <property type="evidence" value="ECO:0007669"/>
    <property type="project" value="InterPro"/>
</dbReference>
<reference evidence="2 3" key="1">
    <citation type="journal article" date="2015" name="Int. J. Syst. Evol. Microbiol.">
        <title>Tumebacillus algifaecis sp. nov., isolated from decomposing algal scum.</title>
        <authorList>
            <person name="Wu Y.F."/>
            <person name="Zhang B."/>
            <person name="Xing P."/>
            <person name="Wu Q.L."/>
            <person name="Liu S.J."/>
        </authorList>
    </citation>
    <scope>NUCLEOTIDE SEQUENCE [LARGE SCALE GENOMIC DNA]</scope>
    <source>
        <strain evidence="2 3">THMBR28</strain>
    </source>
</reference>
<evidence type="ECO:0000313" key="3">
    <source>
        <dbReference type="Proteomes" id="UP000214688"/>
    </source>
</evidence>
<evidence type="ECO:0000259" key="1">
    <source>
        <dbReference type="Pfam" id="PF00881"/>
    </source>
</evidence>
<dbReference type="EMBL" id="CP022657">
    <property type="protein sequence ID" value="ASS75447.1"/>
    <property type="molecule type" value="Genomic_DNA"/>
</dbReference>
<dbReference type="OrthoDB" id="9801593at2"/>
<gene>
    <name evidence="2" type="ORF">CIG75_10985</name>
</gene>